<dbReference type="EMBL" id="WTUZ01000010">
    <property type="protein sequence ID" value="MZQ81160.1"/>
    <property type="molecule type" value="Genomic_DNA"/>
</dbReference>
<protein>
    <submittedName>
        <fullName evidence="1">Uncharacterized protein</fullName>
    </submittedName>
</protein>
<keyword evidence="2" id="KW-1185">Reference proteome</keyword>
<reference evidence="1 2" key="1">
    <citation type="submission" date="2019-12" db="EMBL/GenBank/DDBJ databases">
        <title>Paenibacillus sp. nov. sp. isolated from soil.</title>
        <authorList>
            <person name="Kim J."/>
            <person name="Jeong S.E."/>
            <person name="Jung H.S."/>
            <person name="Jeon C.O."/>
        </authorList>
    </citation>
    <scope>NUCLEOTIDE SEQUENCE [LARGE SCALE GENOMIC DNA]</scope>
    <source>
        <strain evidence="1 2">5J-6</strain>
    </source>
</reference>
<gene>
    <name evidence="1" type="ORF">GQF01_03365</name>
</gene>
<dbReference type="Proteomes" id="UP000481087">
    <property type="component" value="Unassembled WGS sequence"/>
</dbReference>
<evidence type="ECO:0000313" key="2">
    <source>
        <dbReference type="Proteomes" id="UP000481087"/>
    </source>
</evidence>
<proteinExistence type="predicted"/>
<evidence type="ECO:0000313" key="1">
    <source>
        <dbReference type="EMBL" id="MZQ81160.1"/>
    </source>
</evidence>
<name>A0A6L8UVL4_9BACL</name>
<dbReference type="RefSeq" id="WP_161405471.1">
    <property type="nucleotide sequence ID" value="NZ_WTUZ01000010.1"/>
</dbReference>
<accession>A0A6L8UVL4</accession>
<dbReference type="AlphaFoldDB" id="A0A6L8UVL4"/>
<sequence>MAVLSSGPIENNAISGTRPTQQITVIMDNRDTVNSATLLIQGYILTGTRSLYVLESLEVFPNQVLTKNYFANFDKFEFVFTTGGTAVDQTGVSAWGKNESGQLVVAHRLVLSEL</sequence>
<organism evidence="1 2">
    <name type="scientific">Paenibacillus silvestris</name>
    <dbReference type="NCBI Taxonomy" id="2606219"/>
    <lineage>
        <taxon>Bacteria</taxon>
        <taxon>Bacillati</taxon>
        <taxon>Bacillota</taxon>
        <taxon>Bacilli</taxon>
        <taxon>Bacillales</taxon>
        <taxon>Paenibacillaceae</taxon>
        <taxon>Paenibacillus</taxon>
    </lineage>
</organism>
<comment type="caution">
    <text evidence="1">The sequence shown here is derived from an EMBL/GenBank/DDBJ whole genome shotgun (WGS) entry which is preliminary data.</text>
</comment>